<dbReference type="InterPro" id="IPR023214">
    <property type="entry name" value="HAD_sf"/>
</dbReference>
<accession>A0A6J7GZK6</accession>
<dbReference type="Gene3D" id="1.10.150.240">
    <property type="entry name" value="Putative phosphatase, domain 2"/>
    <property type="match status" value="1"/>
</dbReference>
<dbReference type="EMBL" id="CAFBPQ010000019">
    <property type="protein sequence ID" value="CAB5022702.1"/>
    <property type="molecule type" value="Genomic_DNA"/>
</dbReference>
<organism evidence="2">
    <name type="scientific">freshwater metagenome</name>
    <dbReference type="NCBI Taxonomy" id="449393"/>
    <lineage>
        <taxon>unclassified sequences</taxon>
        <taxon>metagenomes</taxon>
        <taxon>ecological metagenomes</taxon>
    </lineage>
</organism>
<dbReference type="InterPro" id="IPR052898">
    <property type="entry name" value="ACAD10-like"/>
</dbReference>
<dbReference type="EMBL" id="CAFBOF010000036">
    <property type="protein sequence ID" value="CAB4984144.1"/>
    <property type="molecule type" value="Genomic_DNA"/>
</dbReference>
<dbReference type="InterPro" id="IPR036412">
    <property type="entry name" value="HAD-like_sf"/>
</dbReference>
<dbReference type="CDD" id="cd02603">
    <property type="entry name" value="HAD_sEH-N_like"/>
    <property type="match status" value="1"/>
</dbReference>
<dbReference type="Gene3D" id="3.40.50.1000">
    <property type="entry name" value="HAD superfamily/HAD-like"/>
    <property type="match status" value="1"/>
</dbReference>
<dbReference type="PANTHER" id="PTHR47829:SF1">
    <property type="entry name" value="HAD FAMILY PHOSPHATASE"/>
    <property type="match status" value="1"/>
</dbReference>
<reference evidence="2" key="1">
    <citation type="submission" date="2020-05" db="EMBL/GenBank/DDBJ databases">
        <authorList>
            <person name="Chiriac C."/>
            <person name="Salcher M."/>
            <person name="Ghai R."/>
            <person name="Kavagutti S V."/>
        </authorList>
    </citation>
    <scope>NUCLEOTIDE SEQUENCE</scope>
</reference>
<dbReference type="InterPro" id="IPR006439">
    <property type="entry name" value="HAD-SF_hydro_IA"/>
</dbReference>
<dbReference type="Pfam" id="PF00702">
    <property type="entry name" value="Hydrolase"/>
    <property type="match status" value="1"/>
</dbReference>
<protein>
    <submittedName>
        <fullName evidence="2">Unannotated protein</fullName>
    </submittedName>
</protein>
<dbReference type="PRINTS" id="PR00413">
    <property type="entry name" value="HADHALOGNASE"/>
</dbReference>
<evidence type="ECO:0000313" key="4">
    <source>
        <dbReference type="EMBL" id="CAB5022702.1"/>
    </source>
</evidence>
<dbReference type="SFLD" id="SFLDS00003">
    <property type="entry name" value="Haloacid_Dehalogenase"/>
    <property type="match status" value="1"/>
</dbReference>
<dbReference type="SFLD" id="SFLDG01129">
    <property type="entry name" value="C1.5:_HAD__Beta-PGM__Phosphata"/>
    <property type="match status" value="1"/>
</dbReference>
<dbReference type="AlphaFoldDB" id="A0A6J7GZK6"/>
<sequence length="212" mass="23330">MAIEIEAVIFDYGGVFTPSPFSAAHTYAEAQGVAPERVLAIVFGDYQRDTDHPWHQLERGELDLTTALEKIGVEAKREGIKFDAADLFGGMSDDGIDRTVVVDHVRGLREMGLRTAILTNNVAEFSSVWRERLPVDELFDLVVDSSEEKIRKPNPEIYLRTLTRLGVSTPGAAIFLDDFAPNVDAARELGLHGILVDPDPRSALAALNDLLD</sequence>
<dbReference type="NCBIfam" id="TIGR01509">
    <property type="entry name" value="HAD-SF-IA-v3"/>
    <property type="match status" value="1"/>
</dbReference>
<gene>
    <name evidence="1" type="ORF">UFOPK2683_00595</name>
    <name evidence="2" type="ORF">UFOPK3605_01230</name>
    <name evidence="3" type="ORF">UFOPK3897_01295</name>
    <name evidence="4" type="ORF">UFOPK4121_00764</name>
</gene>
<dbReference type="PANTHER" id="PTHR47829">
    <property type="entry name" value="HYDROLASE, PUTATIVE (AFU_ORTHOLOGUE AFUA_1G12880)-RELATED"/>
    <property type="match status" value="1"/>
</dbReference>
<dbReference type="EMBL" id="CAEZYK010000024">
    <property type="protein sequence ID" value="CAB4720677.1"/>
    <property type="molecule type" value="Genomic_DNA"/>
</dbReference>
<name>A0A6J7GZK6_9ZZZZ</name>
<evidence type="ECO:0000313" key="1">
    <source>
        <dbReference type="EMBL" id="CAB4720677.1"/>
    </source>
</evidence>
<evidence type="ECO:0000313" key="3">
    <source>
        <dbReference type="EMBL" id="CAB4984144.1"/>
    </source>
</evidence>
<dbReference type="SUPFAM" id="SSF56784">
    <property type="entry name" value="HAD-like"/>
    <property type="match status" value="1"/>
</dbReference>
<dbReference type="InterPro" id="IPR023198">
    <property type="entry name" value="PGP-like_dom2"/>
</dbReference>
<evidence type="ECO:0000313" key="2">
    <source>
        <dbReference type="EMBL" id="CAB4912714.1"/>
    </source>
</evidence>
<dbReference type="EMBL" id="CAFBMM010000072">
    <property type="protein sequence ID" value="CAB4912714.1"/>
    <property type="molecule type" value="Genomic_DNA"/>
</dbReference>
<proteinExistence type="predicted"/>